<comment type="caution">
    <text evidence="1">The sequence shown here is derived from an EMBL/GenBank/DDBJ whole genome shotgun (WGS) entry which is preliminary data.</text>
</comment>
<evidence type="ECO:0000313" key="1">
    <source>
        <dbReference type="EMBL" id="KFH41524.1"/>
    </source>
</evidence>
<organism evidence="1 2">
    <name type="scientific">Hapsidospora chrysogenum (strain ATCC 11550 / CBS 779.69 / DSM 880 / IAM 14645 / JCM 23072 / IMI 49137)</name>
    <name type="common">Acremonium chrysogenum</name>
    <dbReference type="NCBI Taxonomy" id="857340"/>
    <lineage>
        <taxon>Eukaryota</taxon>
        <taxon>Fungi</taxon>
        <taxon>Dikarya</taxon>
        <taxon>Ascomycota</taxon>
        <taxon>Pezizomycotina</taxon>
        <taxon>Sordariomycetes</taxon>
        <taxon>Hypocreomycetidae</taxon>
        <taxon>Hypocreales</taxon>
        <taxon>Bionectriaceae</taxon>
        <taxon>Hapsidospora</taxon>
    </lineage>
</organism>
<reference evidence="2" key="1">
    <citation type="journal article" date="2014" name="Genome Announc.">
        <title>Genome sequence and annotation of Acremonium chrysogenum, producer of the beta-lactam antibiotic cephalosporin C.</title>
        <authorList>
            <person name="Terfehr D."/>
            <person name="Dahlmann T.A."/>
            <person name="Specht T."/>
            <person name="Zadra I."/>
            <person name="Kuernsteiner H."/>
            <person name="Kueck U."/>
        </authorList>
    </citation>
    <scope>NUCLEOTIDE SEQUENCE [LARGE SCALE GENOMIC DNA]</scope>
    <source>
        <strain evidence="2">ATCC 11550 / CBS 779.69 / DSM 880 / IAM 14645 / JCM 23072 / IMI 49137</strain>
    </source>
</reference>
<protein>
    <submittedName>
        <fullName evidence="1">Uncharacterized protein</fullName>
    </submittedName>
</protein>
<dbReference type="EMBL" id="JPKY01000125">
    <property type="protein sequence ID" value="KFH41524.1"/>
    <property type="molecule type" value="Genomic_DNA"/>
</dbReference>
<gene>
    <name evidence="1" type="ORF">ACRE_077680</name>
</gene>
<sequence length="109" mass="12285">MAAVEYMTPAAVPGFSAPLTMDDMKRGYKPRDCSYNGLPHIETRYEEEIDRDAVHGLLEIIIRHGLGHLVGVHNLPRHDPLPADTVRVEKTLATSLPGRERLLLCRWTD</sequence>
<dbReference type="HOGENOM" id="CLU_2183127_0_0_1"/>
<dbReference type="AlphaFoldDB" id="A0A086SWP2"/>
<keyword evidence="2" id="KW-1185">Reference proteome</keyword>
<evidence type="ECO:0000313" key="2">
    <source>
        <dbReference type="Proteomes" id="UP000029964"/>
    </source>
</evidence>
<proteinExistence type="predicted"/>
<name>A0A086SWP2_HAPC1</name>
<dbReference type="OrthoDB" id="10462401at2759"/>
<accession>A0A086SWP2</accession>
<dbReference type="Proteomes" id="UP000029964">
    <property type="component" value="Unassembled WGS sequence"/>
</dbReference>